<reference evidence="3" key="1">
    <citation type="journal article" date="2012" name="Nat. Biotechnol.">
        <title>Reference genome sequence of the model plant Setaria.</title>
        <authorList>
            <person name="Bennetzen J.L."/>
            <person name="Schmutz J."/>
            <person name="Wang H."/>
            <person name="Percifield R."/>
            <person name="Hawkins J."/>
            <person name="Pontaroli A.C."/>
            <person name="Estep M."/>
            <person name="Feng L."/>
            <person name="Vaughn J.N."/>
            <person name="Grimwood J."/>
            <person name="Jenkins J."/>
            <person name="Barry K."/>
            <person name="Lindquist E."/>
            <person name="Hellsten U."/>
            <person name="Deshpande S."/>
            <person name="Wang X."/>
            <person name="Wu X."/>
            <person name="Mitros T."/>
            <person name="Triplett J."/>
            <person name="Yang X."/>
            <person name="Ye C.Y."/>
            <person name="Mauro-Herrera M."/>
            <person name="Wang L."/>
            <person name="Li P."/>
            <person name="Sharma M."/>
            <person name="Sharma R."/>
            <person name="Ronald P.C."/>
            <person name="Panaud O."/>
            <person name="Kellogg E.A."/>
            <person name="Brutnell T.P."/>
            <person name="Doust A.N."/>
            <person name="Tuskan G.A."/>
            <person name="Rokhsar D."/>
            <person name="Devos K.M."/>
        </authorList>
    </citation>
    <scope>NUCLEOTIDE SEQUENCE [LARGE SCALE GENOMIC DNA]</scope>
    <source>
        <strain evidence="3">cv. Yugu1</strain>
    </source>
</reference>
<sequence length="91" mass="9934">MDTVDGSTKETLFMLAANRVLLGPPHFWPLEQLNSPTPTVKKRFSSMRDGSSALRRPRRLVVNVVAVAVSLYAGSVGMAGLLLLLLPLEEE</sequence>
<evidence type="ECO:0000313" key="3">
    <source>
        <dbReference type="Proteomes" id="UP000004995"/>
    </source>
</evidence>
<organism evidence="2 3">
    <name type="scientific">Setaria italica</name>
    <name type="common">Foxtail millet</name>
    <name type="synonym">Panicum italicum</name>
    <dbReference type="NCBI Taxonomy" id="4555"/>
    <lineage>
        <taxon>Eukaryota</taxon>
        <taxon>Viridiplantae</taxon>
        <taxon>Streptophyta</taxon>
        <taxon>Embryophyta</taxon>
        <taxon>Tracheophyta</taxon>
        <taxon>Spermatophyta</taxon>
        <taxon>Magnoliopsida</taxon>
        <taxon>Liliopsida</taxon>
        <taxon>Poales</taxon>
        <taxon>Poaceae</taxon>
        <taxon>PACMAD clade</taxon>
        <taxon>Panicoideae</taxon>
        <taxon>Panicodae</taxon>
        <taxon>Paniceae</taxon>
        <taxon>Cenchrinae</taxon>
        <taxon>Setaria</taxon>
    </lineage>
</organism>
<dbReference type="EMBL" id="AGNK02004592">
    <property type="status" value="NOT_ANNOTATED_CDS"/>
    <property type="molecule type" value="Genomic_DNA"/>
</dbReference>
<dbReference type="EnsemblPlants" id="KQK99990">
    <property type="protein sequence ID" value="KQK99990"/>
    <property type="gene ID" value="SETIT_012854mg"/>
</dbReference>
<feature type="transmembrane region" description="Helical" evidence="1">
    <location>
        <begin position="60"/>
        <end position="86"/>
    </location>
</feature>
<reference evidence="2" key="2">
    <citation type="submission" date="2018-08" db="UniProtKB">
        <authorList>
            <consortium name="EnsemblPlants"/>
        </authorList>
    </citation>
    <scope>IDENTIFICATION</scope>
    <source>
        <strain evidence="2">Yugu1</strain>
    </source>
</reference>
<evidence type="ECO:0000256" key="1">
    <source>
        <dbReference type="SAM" id="Phobius"/>
    </source>
</evidence>
<protein>
    <submittedName>
        <fullName evidence="2">Uncharacterized protein</fullName>
    </submittedName>
</protein>
<dbReference type="HOGENOM" id="CLU_2431180_0_0_1"/>
<name>K3YF37_SETIT</name>
<dbReference type="InParanoid" id="K3YF37"/>
<evidence type="ECO:0000313" key="2">
    <source>
        <dbReference type="EnsemblPlants" id="KQK99990"/>
    </source>
</evidence>
<keyword evidence="1" id="KW-0812">Transmembrane</keyword>
<proteinExistence type="predicted"/>
<dbReference type="Gramene" id="KQK99990">
    <property type="protein sequence ID" value="KQK99990"/>
    <property type="gene ID" value="SETIT_012854mg"/>
</dbReference>
<keyword evidence="1" id="KW-1133">Transmembrane helix</keyword>
<accession>K3YF37</accession>
<dbReference type="Proteomes" id="UP000004995">
    <property type="component" value="Unassembled WGS sequence"/>
</dbReference>
<keyword evidence="3" id="KW-1185">Reference proteome</keyword>
<keyword evidence="1" id="KW-0472">Membrane</keyword>
<dbReference type="AlphaFoldDB" id="K3YF37"/>